<protein>
    <submittedName>
        <fullName evidence="1">Uncharacterized protein</fullName>
    </submittedName>
</protein>
<comment type="caution">
    <text evidence="1">The sequence shown here is derived from an EMBL/GenBank/DDBJ whole genome shotgun (WGS) entry which is preliminary data.</text>
</comment>
<sequence length="78" mass="8473">MLVFVNVVEKGGEQSISSTRKALKGLSLILDPRMQLLCLRILKIVKSHEHRLGCVVGSLCSRIVTVMVAQQHGAGSEC</sequence>
<gene>
    <name evidence="1" type="ORF">SLEP1_g26707</name>
</gene>
<accession>A0AAV5JUA0</accession>
<dbReference type="Proteomes" id="UP001054252">
    <property type="component" value="Unassembled WGS sequence"/>
</dbReference>
<proteinExistence type="predicted"/>
<keyword evidence="2" id="KW-1185">Reference proteome</keyword>
<evidence type="ECO:0000313" key="2">
    <source>
        <dbReference type="Proteomes" id="UP001054252"/>
    </source>
</evidence>
<evidence type="ECO:0000313" key="1">
    <source>
        <dbReference type="EMBL" id="GKV15991.1"/>
    </source>
</evidence>
<reference evidence="1 2" key="1">
    <citation type="journal article" date="2021" name="Commun. Biol.">
        <title>The genome of Shorea leprosula (Dipterocarpaceae) highlights the ecological relevance of drought in aseasonal tropical rainforests.</title>
        <authorList>
            <person name="Ng K.K.S."/>
            <person name="Kobayashi M.J."/>
            <person name="Fawcett J.A."/>
            <person name="Hatakeyama M."/>
            <person name="Paape T."/>
            <person name="Ng C.H."/>
            <person name="Ang C.C."/>
            <person name="Tnah L.H."/>
            <person name="Lee C.T."/>
            <person name="Nishiyama T."/>
            <person name="Sese J."/>
            <person name="O'Brien M.J."/>
            <person name="Copetti D."/>
            <person name="Mohd Noor M.I."/>
            <person name="Ong R.C."/>
            <person name="Putra M."/>
            <person name="Sireger I.Z."/>
            <person name="Indrioko S."/>
            <person name="Kosugi Y."/>
            <person name="Izuno A."/>
            <person name="Isagi Y."/>
            <person name="Lee S.L."/>
            <person name="Shimizu K.K."/>
        </authorList>
    </citation>
    <scope>NUCLEOTIDE SEQUENCE [LARGE SCALE GENOMIC DNA]</scope>
    <source>
        <strain evidence="1">214</strain>
    </source>
</reference>
<dbReference type="EMBL" id="BPVZ01000044">
    <property type="protein sequence ID" value="GKV15991.1"/>
    <property type="molecule type" value="Genomic_DNA"/>
</dbReference>
<dbReference type="AlphaFoldDB" id="A0AAV5JUA0"/>
<name>A0AAV5JUA0_9ROSI</name>
<organism evidence="1 2">
    <name type="scientific">Rubroshorea leprosula</name>
    <dbReference type="NCBI Taxonomy" id="152421"/>
    <lineage>
        <taxon>Eukaryota</taxon>
        <taxon>Viridiplantae</taxon>
        <taxon>Streptophyta</taxon>
        <taxon>Embryophyta</taxon>
        <taxon>Tracheophyta</taxon>
        <taxon>Spermatophyta</taxon>
        <taxon>Magnoliopsida</taxon>
        <taxon>eudicotyledons</taxon>
        <taxon>Gunneridae</taxon>
        <taxon>Pentapetalae</taxon>
        <taxon>rosids</taxon>
        <taxon>malvids</taxon>
        <taxon>Malvales</taxon>
        <taxon>Dipterocarpaceae</taxon>
        <taxon>Rubroshorea</taxon>
    </lineage>
</organism>